<accession>A0A8J7S712</accession>
<evidence type="ECO:0000313" key="1">
    <source>
        <dbReference type="EMBL" id="MBJ6726697.1"/>
    </source>
</evidence>
<dbReference type="AlphaFoldDB" id="A0A8J7S712"/>
<name>A0A8J7S712_9BACT</name>
<proteinExistence type="predicted"/>
<comment type="caution">
    <text evidence="1">The sequence shown here is derived from an EMBL/GenBank/DDBJ whole genome shotgun (WGS) entry which is preliminary data.</text>
</comment>
<dbReference type="PROSITE" id="PS51257">
    <property type="entry name" value="PROKAR_LIPOPROTEIN"/>
    <property type="match status" value="1"/>
</dbReference>
<keyword evidence="2" id="KW-1185">Reference proteome</keyword>
<organism evidence="1 2">
    <name type="scientific">Geomesophilobacter sediminis</name>
    <dbReference type="NCBI Taxonomy" id="2798584"/>
    <lineage>
        <taxon>Bacteria</taxon>
        <taxon>Pseudomonadati</taxon>
        <taxon>Thermodesulfobacteriota</taxon>
        <taxon>Desulfuromonadia</taxon>
        <taxon>Geobacterales</taxon>
        <taxon>Geobacteraceae</taxon>
        <taxon>Geomesophilobacter</taxon>
    </lineage>
</organism>
<protein>
    <recommendedName>
        <fullName evidence="3">Lipoprotein</fullName>
    </recommendedName>
</protein>
<evidence type="ECO:0000313" key="2">
    <source>
        <dbReference type="Proteomes" id="UP000636888"/>
    </source>
</evidence>
<dbReference type="RefSeq" id="WP_199385607.1">
    <property type="nucleotide sequence ID" value="NZ_JAEMHM010000016.1"/>
</dbReference>
<dbReference type="Proteomes" id="UP000636888">
    <property type="component" value="Unassembled WGS sequence"/>
</dbReference>
<evidence type="ECO:0008006" key="3">
    <source>
        <dbReference type="Google" id="ProtNLM"/>
    </source>
</evidence>
<gene>
    <name evidence="1" type="ORF">JFN93_18450</name>
</gene>
<dbReference type="EMBL" id="JAEMHM010000016">
    <property type="protein sequence ID" value="MBJ6726697.1"/>
    <property type="molecule type" value="Genomic_DNA"/>
</dbReference>
<sequence length="293" mass="32165">MAKDKSTAPSFVVPVAHLWTALLGMLLMLMAGGCSAIRMGETRSLPPTTMPQTVTVSPHLKRAQVNFHPFDVNATVISGGHYEGLLQVKQPWIWGLSDEQKAAMYGDLRNVARYAFIDQFIRLGLEVRVPQEHAAQLDLPKPKRTKPVKRESLEIQGVVTSIDMNTYGRGLSGTFEGYGSAGNYWEATLVFSGISVVDARGNIIWSGDIKKYCKLANSPVQLDWTMFTLISKSLEMSAAHQGLLGAKNALEKSKAEYHLEPINENPVEIAARLAAIDLIGIIEQELSKNTSGR</sequence>
<reference evidence="1" key="1">
    <citation type="submission" date="2020-12" db="EMBL/GenBank/DDBJ databases">
        <title>Geomonas sp. Red875, isolated from river sediment.</title>
        <authorList>
            <person name="Xu Z."/>
            <person name="Zhang Z."/>
            <person name="Masuda Y."/>
            <person name="Itoh H."/>
            <person name="Senoo K."/>
        </authorList>
    </citation>
    <scope>NUCLEOTIDE SEQUENCE</scope>
    <source>
        <strain evidence="1">Red875</strain>
    </source>
</reference>